<keyword evidence="9" id="KW-0411">Iron-sulfur</keyword>
<dbReference type="EnsemblBacteria" id="ABC44186">
    <property type="protein sequence ID" value="ABC44186"/>
    <property type="gene ID" value="SRU_1858"/>
</dbReference>
<evidence type="ECO:0000256" key="2">
    <source>
        <dbReference type="ARBA" id="ARBA00003120"/>
    </source>
</evidence>
<evidence type="ECO:0000256" key="7">
    <source>
        <dbReference type="ARBA" id="ARBA00022898"/>
    </source>
</evidence>
<feature type="coiled-coil region" evidence="12">
    <location>
        <begin position="282"/>
        <end position="312"/>
    </location>
</feature>
<dbReference type="HOGENOM" id="CLU_003433_0_0_10"/>
<proteinExistence type="inferred from homology"/>
<dbReference type="PANTHER" id="PTHR11601">
    <property type="entry name" value="CYSTEINE DESULFURYLASE FAMILY MEMBER"/>
    <property type="match status" value="1"/>
</dbReference>
<dbReference type="GO" id="GO:0046872">
    <property type="term" value="F:metal ion binding"/>
    <property type="evidence" value="ECO:0007669"/>
    <property type="project" value="UniProtKB-KW"/>
</dbReference>
<dbReference type="PANTHER" id="PTHR11601:SF34">
    <property type="entry name" value="CYSTEINE DESULFURASE"/>
    <property type="match status" value="1"/>
</dbReference>
<protein>
    <recommendedName>
        <fullName evidence="4">cysteine desulfurase</fullName>
        <ecNumber evidence="4">2.8.1.7</ecNumber>
    </recommendedName>
</protein>
<comment type="similarity">
    <text evidence="3">Belongs to the class-V pyridoxal-phosphate-dependent aminotransferase family. NifS/IscS subfamily.</text>
</comment>
<dbReference type="Gene3D" id="3.40.640.10">
    <property type="entry name" value="Type I PLP-dependent aspartate aminotransferase-like (Major domain)"/>
    <property type="match status" value="1"/>
</dbReference>
<keyword evidence="7" id="KW-0663">Pyridoxal phosphate</keyword>
<dbReference type="PROSITE" id="PS00595">
    <property type="entry name" value="AA_TRANSFER_CLASS_5"/>
    <property type="match status" value="1"/>
</dbReference>
<dbReference type="FunFam" id="3.40.640.10:FF:000084">
    <property type="entry name" value="IscS-like cysteine desulfurase"/>
    <property type="match status" value="1"/>
</dbReference>
<dbReference type="InterPro" id="IPR015421">
    <property type="entry name" value="PyrdxlP-dep_Trfase_major"/>
</dbReference>
<evidence type="ECO:0000256" key="8">
    <source>
        <dbReference type="ARBA" id="ARBA00023004"/>
    </source>
</evidence>
<evidence type="ECO:0000256" key="12">
    <source>
        <dbReference type="SAM" id="Coils"/>
    </source>
</evidence>
<name>Q2S1G1_SALRD</name>
<keyword evidence="15" id="KW-1185">Reference proteome</keyword>
<dbReference type="EMBL" id="CP000159">
    <property type="protein sequence ID" value="ABC44186.1"/>
    <property type="molecule type" value="Genomic_DNA"/>
</dbReference>
<evidence type="ECO:0000313" key="14">
    <source>
        <dbReference type="EMBL" id="ABC44186.1"/>
    </source>
</evidence>
<evidence type="ECO:0000256" key="6">
    <source>
        <dbReference type="ARBA" id="ARBA00022723"/>
    </source>
</evidence>
<sequence length="428" mass="45572">MHRIRLCRVRISRPAAPLDTFPKRPRPPHCFSTSRPSPSMERVYLDHAATTPLDPEVFEVMKPYLLEEYGNASSVHQLGRQARVAMEGARERVADCLWAESSEIVFTSGGTEADNLALKGVLGAASTEAGSEAGLVTSTAEHKAVVEPARRMMEQGRPVTLLSPDAHGAVTPEQVEAALDEDTALVSLMHTNNEIGVQTDIPAVAAVCDKHDVLLHCDAVQAAGLQPLDVEALGVDLLSLSGHKFYGPKGIGVLYVRNGVDLGPLVEGGSQERDRRGGTQNVAGAIGLAEALERAVTEAEERAERLTRLQRRLVVGLDEAVPGPYVCNTPLDEAPVAPHVVNVAFPPVGDEPLDGEMLILNLDMQGILVSAGSACTSGALEPSHVLTALGLDRPTASAAVRFSLGAKTTEEDIDEALDALHSTLQRMR</sequence>
<dbReference type="GO" id="GO:0031071">
    <property type="term" value="F:cysteine desulfurase activity"/>
    <property type="evidence" value="ECO:0007669"/>
    <property type="project" value="UniProtKB-EC"/>
</dbReference>
<dbReference type="AlphaFoldDB" id="Q2S1G1"/>
<keyword evidence="8" id="KW-0408">Iron</keyword>
<dbReference type="PATRIC" id="fig|309807.25.peg.1925"/>
<comment type="catalytic activity">
    <reaction evidence="10">
        <text>(sulfur carrier)-H + L-cysteine = (sulfur carrier)-SH + L-alanine</text>
        <dbReference type="Rhea" id="RHEA:43892"/>
        <dbReference type="Rhea" id="RHEA-COMP:14737"/>
        <dbReference type="Rhea" id="RHEA-COMP:14739"/>
        <dbReference type="ChEBI" id="CHEBI:29917"/>
        <dbReference type="ChEBI" id="CHEBI:35235"/>
        <dbReference type="ChEBI" id="CHEBI:57972"/>
        <dbReference type="ChEBI" id="CHEBI:64428"/>
        <dbReference type="EC" id="2.8.1.7"/>
    </reaction>
</comment>
<keyword evidence="5 14" id="KW-0808">Transferase</keyword>
<accession>Q2S1G1</accession>
<dbReference type="PIRSF" id="PIRSF005572">
    <property type="entry name" value="NifS"/>
    <property type="match status" value="1"/>
</dbReference>
<evidence type="ECO:0000256" key="4">
    <source>
        <dbReference type="ARBA" id="ARBA00012239"/>
    </source>
</evidence>
<dbReference type="KEGG" id="sru:SRU_1858"/>
<evidence type="ECO:0000256" key="9">
    <source>
        <dbReference type="ARBA" id="ARBA00023014"/>
    </source>
</evidence>
<keyword evidence="12" id="KW-0175">Coiled coil</keyword>
<dbReference type="SUPFAM" id="SSF53383">
    <property type="entry name" value="PLP-dependent transferases"/>
    <property type="match status" value="1"/>
</dbReference>
<evidence type="ECO:0000256" key="10">
    <source>
        <dbReference type="ARBA" id="ARBA00050776"/>
    </source>
</evidence>
<reference evidence="14 15" key="1">
    <citation type="journal article" date="2005" name="Proc. Natl. Acad. Sci. U.S.A.">
        <title>The genome of Salinibacter ruber: convergence and gene exchange among hyperhalophilic bacteria and archaea.</title>
        <authorList>
            <person name="Mongodin E.F."/>
            <person name="Nelson K.E."/>
            <person name="Daugherty S."/>
            <person name="Deboy R.T."/>
            <person name="Wister J."/>
            <person name="Khouri H."/>
            <person name="Weidman J."/>
            <person name="Walsh D.A."/>
            <person name="Papke R.T."/>
            <person name="Sanchez Perez G."/>
            <person name="Sharma A.K."/>
            <person name="Nesbo C.L."/>
            <person name="MacLeod D."/>
            <person name="Bapteste E."/>
            <person name="Doolittle W.F."/>
            <person name="Charlebois R.L."/>
            <person name="Legault B."/>
            <person name="Rodriguez-Valera F."/>
        </authorList>
    </citation>
    <scope>NUCLEOTIDE SEQUENCE [LARGE SCALE GENOMIC DNA]</scope>
    <source>
        <strain evidence="15">DSM 13855 / CECT 5946 / M31</strain>
    </source>
</reference>
<gene>
    <name evidence="14" type="ordered locus">SRU_1858</name>
</gene>
<dbReference type="Pfam" id="PF00266">
    <property type="entry name" value="Aminotran_5"/>
    <property type="match status" value="1"/>
</dbReference>
<evidence type="ECO:0000256" key="3">
    <source>
        <dbReference type="ARBA" id="ARBA00006490"/>
    </source>
</evidence>
<evidence type="ECO:0000259" key="13">
    <source>
        <dbReference type="Pfam" id="PF00266"/>
    </source>
</evidence>
<dbReference type="Gene3D" id="3.90.1150.10">
    <property type="entry name" value="Aspartate Aminotransferase, domain 1"/>
    <property type="match status" value="1"/>
</dbReference>
<dbReference type="OrthoDB" id="389074at2"/>
<organism evidence="14 15">
    <name type="scientific">Salinibacter ruber (strain DSM 13855 / M31)</name>
    <dbReference type="NCBI Taxonomy" id="309807"/>
    <lineage>
        <taxon>Bacteria</taxon>
        <taxon>Pseudomonadati</taxon>
        <taxon>Rhodothermota</taxon>
        <taxon>Rhodothermia</taxon>
        <taxon>Rhodothermales</taxon>
        <taxon>Salinibacteraceae</taxon>
        <taxon>Salinibacter</taxon>
    </lineage>
</organism>
<dbReference type="STRING" id="309807.SRU_1858"/>
<keyword evidence="6" id="KW-0479">Metal-binding</keyword>
<dbReference type="InterPro" id="IPR000192">
    <property type="entry name" value="Aminotrans_V_dom"/>
</dbReference>
<comment type="function">
    <text evidence="2">Catalyzes the removal of elemental sulfur atoms from cysteine to produce alanine. Seems to participate in the biosynthesis of the nitrogenase metalloclusters by providing the inorganic sulfur required for the Fe-S core formation.</text>
</comment>
<evidence type="ECO:0000256" key="1">
    <source>
        <dbReference type="ARBA" id="ARBA00001933"/>
    </source>
</evidence>
<evidence type="ECO:0000256" key="5">
    <source>
        <dbReference type="ARBA" id="ARBA00022679"/>
    </source>
</evidence>
<dbReference type="Proteomes" id="UP000008674">
    <property type="component" value="Chromosome"/>
</dbReference>
<dbReference type="eggNOG" id="COG1104">
    <property type="taxonomic scope" value="Bacteria"/>
</dbReference>
<dbReference type="GO" id="GO:0051536">
    <property type="term" value="F:iron-sulfur cluster binding"/>
    <property type="evidence" value="ECO:0007669"/>
    <property type="project" value="UniProtKB-KW"/>
</dbReference>
<evidence type="ECO:0000256" key="11">
    <source>
        <dbReference type="RuleBase" id="RU004504"/>
    </source>
</evidence>
<feature type="domain" description="Aminotransferase class V" evidence="13">
    <location>
        <begin position="43"/>
        <end position="414"/>
    </location>
</feature>
<evidence type="ECO:0000313" key="15">
    <source>
        <dbReference type="Proteomes" id="UP000008674"/>
    </source>
</evidence>
<dbReference type="InterPro" id="IPR015424">
    <property type="entry name" value="PyrdxlP-dep_Trfase"/>
</dbReference>
<comment type="cofactor">
    <cofactor evidence="1 11">
        <name>pyridoxal 5'-phosphate</name>
        <dbReference type="ChEBI" id="CHEBI:597326"/>
    </cofactor>
</comment>
<dbReference type="InterPro" id="IPR020578">
    <property type="entry name" value="Aminotrans_V_PyrdxlP_BS"/>
</dbReference>
<dbReference type="EC" id="2.8.1.7" evidence="4"/>
<dbReference type="InterPro" id="IPR016454">
    <property type="entry name" value="Cysteine_dSase"/>
</dbReference>
<dbReference type="Gene3D" id="1.10.260.50">
    <property type="match status" value="1"/>
</dbReference>
<dbReference type="InterPro" id="IPR015422">
    <property type="entry name" value="PyrdxlP-dep_Trfase_small"/>
</dbReference>